<dbReference type="InterPro" id="IPR006665">
    <property type="entry name" value="OmpA-like"/>
</dbReference>
<name>A0A917Z5I8_9ACTN</name>
<dbReference type="SUPFAM" id="SSF103088">
    <property type="entry name" value="OmpA-like"/>
    <property type="match status" value="1"/>
</dbReference>
<dbReference type="AlphaFoldDB" id="A0A917Z5I8"/>
<feature type="domain" description="OmpA-like" evidence="6">
    <location>
        <begin position="263"/>
        <end position="381"/>
    </location>
</feature>
<feature type="compositionally biased region" description="Polar residues" evidence="5">
    <location>
        <begin position="399"/>
        <end position="408"/>
    </location>
</feature>
<dbReference type="PANTHER" id="PTHR30329">
    <property type="entry name" value="STATOR ELEMENT OF FLAGELLAR MOTOR COMPLEX"/>
    <property type="match status" value="1"/>
</dbReference>
<sequence>MDALEVTSVKRSRWTRALSLAGAVTLLAGCGALELPAPERLPSAAATPPSNDASQDPPPPETEPAPSPEYTDPHTDTRAAIASVKATAEDARIRDVAVDLVGLNRLGADHVVIQVRLSKTTDSRKWYLWHDVHDYMTRDKDDMASGLGLIDPAQSRILMPSVTPEGACLCTAENDYEGPGLEYGKPRTLYAVVPAPAGGASSTTVYLPFAPPIVNVPISDEPPVPPPGQEIPDPAGHQLTPLSYPMEIPSVSLDQSQETMTDDKHVRINLSSDVLFKVNKADLSDKARQILRRTAKSIDASDTGSVKIEGHADSTGDDAVNDPLSRRRAETVRAELTSLVTREGVRFTAEGHGSRQPLYPNDTEAGQRRNRRVTVTFDRPRTSGATASTGTPVPLSSGRPGSSSTTKVDGQPFTVEADPVRTIGGGLGVLTYRTTNNGIKSTWLHELGRRHKGLPVSSRFGASSNVDLVDTATQTMYGPATAYGDQGDRLYCVCTASGTGVAKHLAQETKEFWALVGVPEQATTVRVRIADFPPLADIPVS</sequence>
<accession>A0A917Z5I8</accession>
<dbReference type="Pfam" id="PF00691">
    <property type="entry name" value="OmpA"/>
    <property type="match status" value="1"/>
</dbReference>
<proteinExistence type="predicted"/>
<reference evidence="7" key="2">
    <citation type="submission" date="2020-09" db="EMBL/GenBank/DDBJ databases">
        <authorList>
            <person name="Sun Q."/>
            <person name="Zhou Y."/>
        </authorList>
    </citation>
    <scope>NUCLEOTIDE SEQUENCE</scope>
    <source>
        <strain evidence="7">CGMCC 4.7368</strain>
    </source>
</reference>
<evidence type="ECO:0000259" key="6">
    <source>
        <dbReference type="PROSITE" id="PS51123"/>
    </source>
</evidence>
<dbReference type="RefSeq" id="WP_189126491.1">
    <property type="nucleotide sequence ID" value="NZ_BMNH01000016.1"/>
</dbReference>
<organism evidence="7 8">
    <name type="scientific">Nonomuraea cavernae</name>
    <dbReference type="NCBI Taxonomy" id="2045107"/>
    <lineage>
        <taxon>Bacteria</taxon>
        <taxon>Bacillati</taxon>
        <taxon>Actinomycetota</taxon>
        <taxon>Actinomycetes</taxon>
        <taxon>Streptosporangiales</taxon>
        <taxon>Streptosporangiaceae</taxon>
        <taxon>Nonomuraea</taxon>
    </lineage>
</organism>
<reference evidence="7" key="1">
    <citation type="journal article" date="2014" name="Int. J. Syst. Evol. Microbiol.">
        <title>Complete genome sequence of Corynebacterium casei LMG S-19264T (=DSM 44701T), isolated from a smear-ripened cheese.</title>
        <authorList>
            <consortium name="US DOE Joint Genome Institute (JGI-PGF)"/>
            <person name="Walter F."/>
            <person name="Albersmeier A."/>
            <person name="Kalinowski J."/>
            <person name="Ruckert C."/>
        </authorList>
    </citation>
    <scope>NUCLEOTIDE SEQUENCE</scope>
    <source>
        <strain evidence="7">CGMCC 4.7368</strain>
    </source>
</reference>
<evidence type="ECO:0000256" key="5">
    <source>
        <dbReference type="SAM" id="MobiDB-lite"/>
    </source>
</evidence>
<gene>
    <name evidence="7" type="ORF">GCM10012289_48940</name>
</gene>
<keyword evidence="3" id="KW-0998">Cell outer membrane</keyword>
<dbReference type="EMBL" id="BMNH01000016">
    <property type="protein sequence ID" value="GGO74982.1"/>
    <property type="molecule type" value="Genomic_DNA"/>
</dbReference>
<dbReference type="CDD" id="cd07185">
    <property type="entry name" value="OmpA_C-like"/>
    <property type="match status" value="1"/>
</dbReference>
<comment type="subcellular location">
    <subcellularLocation>
        <location evidence="1">Cell outer membrane</location>
    </subcellularLocation>
</comment>
<dbReference type="InterPro" id="IPR050330">
    <property type="entry name" value="Bact_OuterMem_StrucFunc"/>
</dbReference>
<evidence type="ECO:0000313" key="8">
    <source>
        <dbReference type="Proteomes" id="UP000646523"/>
    </source>
</evidence>
<feature type="region of interest" description="Disordered" evidence="5">
    <location>
        <begin position="349"/>
        <end position="411"/>
    </location>
</feature>
<dbReference type="Proteomes" id="UP000646523">
    <property type="component" value="Unassembled WGS sequence"/>
</dbReference>
<evidence type="ECO:0000256" key="1">
    <source>
        <dbReference type="ARBA" id="ARBA00004442"/>
    </source>
</evidence>
<evidence type="ECO:0000256" key="4">
    <source>
        <dbReference type="PROSITE-ProRule" id="PRU00473"/>
    </source>
</evidence>
<feature type="compositionally biased region" description="Pro residues" evidence="5">
    <location>
        <begin position="56"/>
        <end position="67"/>
    </location>
</feature>
<evidence type="ECO:0000256" key="2">
    <source>
        <dbReference type="ARBA" id="ARBA00023136"/>
    </source>
</evidence>
<keyword evidence="2 4" id="KW-0472">Membrane</keyword>
<feature type="region of interest" description="Disordered" evidence="5">
    <location>
        <begin position="40"/>
        <end position="74"/>
    </location>
</feature>
<evidence type="ECO:0000256" key="3">
    <source>
        <dbReference type="ARBA" id="ARBA00023237"/>
    </source>
</evidence>
<dbReference type="Gene3D" id="3.30.1330.60">
    <property type="entry name" value="OmpA-like domain"/>
    <property type="match status" value="1"/>
</dbReference>
<evidence type="ECO:0000313" key="7">
    <source>
        <dbReference type="EMBL" id="GGO74982.1"/>
    </source>
</evidence>
<dbReference type="PANTHER" id="PTHR30329:SF21">
    <property type="entry name" value="LIPOPROTEIN YIAD-RELATED"/>
    <property type="match status" value="1"/>
</dbReference>
<keyword evidence="8" id="KW-1185">Reference proteome</keyword>
<dbReference type="InterPro" id="IPR006664">
    <property type="entry name" value="OMP_bac"/>
</dbReference>
<dbReference type="GO" id="GO:0009279">
    <property type="term" value="C:cell outer membrane"/>
    <property type="evidence" value="ECO:0007669"/>
    <property type="project" value="UniProtKB-SubCell"/>
</dbReference>
<dbReference type="PROSITE" id="PS51123">
    <property type="entry name" value="OMPA_2"/>
    <property type="match status" value="1"/>
</dbReference>
<dbReference type="PRINTS" id="PR01021">
    <property type="entry name" value="OMPADOMAIN"/>
</dbReference>
<comment type="caution">
    <text evidence="7">The sequence shown here is derived from an EMBL/GenBank/DDBJ whole genome shotgun (WGS) entry which is preliminary data.</text>
</comment>
<feature type="region of interest" description="Disordered" evidence="5">
    <location>
        <begin position="298"/>
        <end position="322"/>
    </location>
</feature>
<dbReference type="InterPro" id="IPR036737">
    <property type="entry name" value="OmpA-like_sf"/>
</dbReference>
<protein>
    <recommendedName>
        <fullName evidence="6">OmpA-like domain-containing protein</fullName>
    </recommendedName>
</protein>